<evidence type="ECO:0000313" key="9">
    <source>
        <dbReference type="EMBL" id="KAK2599927.1"/>
    </source>
</evidence>
<dbReference type="Proteomes" id="UP001251528">
    <property type="component" value="Unassembled WGS sequence"/>
</dbReference>
<feature type="region of interest" description="Disordered" evidence="7">
    <location>
        <begin position="172"/>
        <end position="196"/>
    </location>
</feature>
<comment type="subcellular location">
    <subcellularLocation>
        <location evidence="1 6">Nucleus</location>
    </subcellularLocation>
</comment>
<dbReference type="SUPFAM" id="SSF46785">
    <property type="entry name" value="Winged helix' DNA-binding domain"/>
    <property type="match status" value="1"/>
</dbReference>
<dbReference type="PANTHER" id="PTHR45881:SF5">
    <property type="entry name" value="FORK-HEAD DOMAIN-CONTAINING PROTEIN"/>
    <property type="match status" value="1"/>
</dbReference>
<feature type="region of interest" description="Disordered" evidence="7">
    <location>
        <begin position="254"/>
        <end position="280"/>
    </location>
</feature>
<comment type="caution">
    <text evidence="9">The sequence shown here is derived from an EMBL/GenBank/DDBJ whole genome shotgun (WGS) entry which is preliminary data.</text>
</comment>
<evidence type="ECO:0000256" key="4">
    <source>
        <dbReference type="ARBA" id="ARBA00023163"/>
    </source>
</evidence>
<dbReference type="PROSITE" id="PS00658">
    <property type="entry name" value="FORK_HEAD_2"/>
    <property type="match status" value="1"/>
</dbReference>
<dbReference type="GO" id="GO:0005634">
    <property type="term" value="C:nucleus"/>
    <property type="evidence" value="ECO:0007669"/>
    <property type="project" value="UniProtKB-SubCell"/>
</dbReference>
<dbReference type="Gene3D" id="1.10.10.10">
    <property type="entry name" value="Winged helix-like DNA-binding domain superfamily/Winged helix DNA-binding domain"/>
    <property type="match status" value="1"/>
</dbReference>
<feature type="DNA-binding region" description="Fork-head" evidence="6">
    <location>
        <begin position="196"/>
        <end position="301"/>
    </location>
</feature>
<keyword evidence="4" id="KW-0804">Transcription</keyword>
<dbReference type="InterPro" id="IPR001766">
    <property type="entry name" value="Fork_head_dom"/>
</dbReference>
<evidence type="ECO:0000256" key="3">
    <source>
        <dbReference type="ARBA" id="ARBA00023125"/>
    </source>
</evidence>
<evidence type="ECO:0000256" key="7">
    <source>
        <dbReference type="SAM" id="MobiDB-lite"/>
    </source>
</evidence>
<evidence type="ECO:0000256" key="5">
    <source>
        <dbReference type="ARBA" id="ARBA00023242"/>
    </source>
</evidence>
<dbReference type="PROSITE" id="PS50039">
    <property type="entry name" value="FORK_HEAD_3"/>
    <property type="match status" value="1"/>
</dbReference>
<reference evidence="9" key="1">
    <citation type="submission" date="2023-06" db="EMBL/GenBank/DDBJ databases">
        <title>Conoideocrella luteorostrata (Hypocreales: Clavicipitaceae), a potential biocontrol fungus for elongate hemlock scale in United States Christmas tree production areas.</title>
        <authorList>
            <person name="Barrett H."/>
            <person name="Lovett B."/>
            <person name="Macias A.M."/>
            <person name="Stajich J.E."/>
            <person name="Kasson M.T."/>
        </authorList>
    </citation>
    <scope>NUCLEOTIDE SEQUENCE</scope>
    <source>
        <strain evidence="9">ARSEF 14590</strain>
    </source>
</reference>
<protein>
    <recommendedName>
        <fullName evidence="8">Fork-head domain-containing protein</fullName>
    </recommendedName>
</protein>
<gene>
    <name evidence="9" type="ORF">QQS21_005311</name>
</gene>
<keyword evidence="10" id="KW-1185">Reference proteome</keyword>
<name>A0AAJ0G100_9HYPO</name>
<accession>A0AAJ0G100</accession>
<keyword evidence="3 6" id="KW-0238">DNA-binding</keyword>
<feature type="region of interest" description="Disordered" evidence="7">
    <location>
        <begin position="350"/>
        <end position="374"/>
    </location>
</feature>
<feature type="domain" description="Fork-head" evidence="8">
    <location>
        <begin position="196"/>
        <end position="301"/>
    </location>
</feature>
<dbReference type="InterPro" id="IPR036388">
    <property type="entry name" value="WH-like_DNA-bd_sf"/>
</dbReference>
<dbReference type="SMART" id="SM00339">
    <property type="entry name" value="FH"/>
    <property type="match status" value="1"/>
</dbReference>
<evidence type="ECO:0000313" key="10">
    <source>
        <dbReference type="Proteomes" id="UP001251528"/>
    </source>
</evidence>
<feature type="compositionally biased region" description="Pro residues" evidence="7">
    <location>
        <begin position="175"/>
        <end position="184"/>
    </location>
</feature>
<sequence>MVLNNTTPSSSPSSDHAYNLMTSNQLTHASRSVWPSPPLAPGELDFNYCLQDSSPAFDNTKAEYIYMPTPPNAWCSGKTTTQYHQPSQEVPNPLVLPDAYTPNSSTDLGQDGADGLLLSMSGENGNSTGHLWAGSFATPRNTLKSSPMSASSSVADSPATAAFTPEAVHHVKAEPLPPPAPVYPPSNSNRPPNSDKFDEPYAKLIYRAFMDRAGHAMTLQEIYQWFRENTAKAVAGTGGWQNSIRHNLSMNAAFKSKTKSSSKSGKATSGSEEPKRPNEWALEEWAVGKGVESTTRYRRSNYSRRGVSGRNAAATSADNALAAEYSAKRAVSGHKGGCATRVSRQRKRNYGRQLSLSHTPRHSAGCPPQPPAHPSPSEFYCYGDSRPHFNCMSYFTPIQACPVGSTDEVNPDSMPLRLLSPNYQQMVANNNNSHQANHTVSYGGTIGTYQGPSMSMAFDLGEVQRPPTGKHQDTKCSTSRHFQSMAEGSALGWCE</sequence>
<dbReference type="GO" id="GO:0000981">
    <property type="term" value="F:DNA-binding transcription factor activity, RNA polymerase II-specific"/>
    <property type="evidence" value="ECO:0007669"/>
    <property type="project" value="TreeGrafter"/>
</dbReference>
<evidence type="ECO:0000256" key="1">
    <source>
        <dbReference type="ARBA" id="ARBA00004123"/>
    </source>
</evidence>
<keyword evidence="2" id="KW-0805">Transcription regulation</keyword>
<dbReference type="AlphaFoldDB" id="A0AAJ0G100"/>
<dbReference type="InterPro" id="IPR036390">
    <property type="entry name" value="WH_DNA-bd_sf"/>
</dbReference>
<proteinExistence type="predicted"/>
<evidence type="ECO:0000259" key="8">
    <source>
        <dbReference type="PROSITE" id="PS50039"/>
    </source>
</evidence>
<evidence type="ECO:0000256" key="6">
    <source>
        <dbReference type="PROSITE-ProRule" id="PRU00089"/>
    </source>
</evidence>
<dbReference type="PANTHER" id="PTHR45881">
    <property type="entry name" value="CHECKPOINT SUPPRESSOR 1-LIKE, ISOFORM A-RELATED"/>
    <property type="match status" value="1"/>
</dbReference>
<dbReference type="InterPro" id="IPR030456">
    <property type="entry name" value="TF_fork_head_CS_2"/>
</dbReference>
<evidence type="ECO:0000256" key="2">
    <source>
        <dbReference type="ARBA" id="ARBA00023015"/>
    </source>
</evidence>
<keyword evidence="5 6" id="KW-0539">Nucleus</keyword>
<feature type="compositionally biased region" description="Low complexity" evidence="7">
    <location>
        <begin position="259"/>
        <end position="271"/>
    </location>
</feature>
<organism evidence="9 10">
    <name type="scientific">Conoideocrella luteorostrata</name>
    <dbReference type="NCBI Taxonomy" id="1105319"/>
    <lineage>
        <taxon>Eukaryota</taxon>
        <taxon>Fungi</taxon>
        <taxon>Dikarya</taxon>
        <taxon>Ascomycota</taxon>
        <taxon>Pezizomycotina</taxon>
        <taxon>Sordariomycetes</taxon>
        <taxon>Hypocreomycetidae</taxon>
        <taxon>Hypocreales</taxon>
        <taxon>Clavicipitaceae</taxon>
        <taxon>Conoideocrella</taxon>
    </lineage>
</organism>
<dbReference type="Pfam" id="PF00250">
    <property type="entry name" value="Forkhead"/>
    <property type="match status" value="1"/>
</dbReference>
<dbReference type="GO" id="GO:0000978">
    <property type="term" value="F:RNA polymerase II cis-regulatory region sequence-specific DNA binding"/>
    <property type="evidence" value="ECO:0007669"/>
    <property type="project" value="TreeGrafter"/>
</dbReference>
<dbReference type="EMBL" id="JASWJB010000087">
    <property type="protein sequence ID" value="KAK2599927.1"/>
    <property type="molecule type" value="Genomic_DNA"/>
</dbReference>